<evidence type="ECO:0000313" key="9">
    <source>
        <dbReference type="Proteomes" id="UP000824111"/>
    </source>
</evidence>
<evidence type="ECO:0000256" key="4">
    <source>
        <dbReference type="ARBA" id="ARBA00023015"/>
    </source>
</evidence>
<keyword evidence="5 6" id="KW-0804">Transcription</keyword>
<dbReference type="EMBL" id="DVND01000012">
    <property type="protein sequence ID" value="HIU47821.1"/>
    <property type="molecule type" value="Genomic_DNA"/>
</dbReference>
<organism evidence="8 9">
    <name type="scientific">Candidatus Avimonoglobus intestinipullorum</name>
    <dbReference type="NCBI Taxonomy" id="2840699"/>
    <lineage>
        <taxon>Bacteria</taxon>
        <taxon>Bacillati</taxon>
        <taxon>Bacillota</taxon>
        <taxon>Clostridia</taxon>
        <taxon>Eubacteriales</taxon>
        <taxon>Candidatus Avimonoglobus</taxon>
    </lineage>
</organism>
<name>A0A9D1LTI2_9FIRM</name>
<keyword evidence="3 6" id="KW-0694">RNA-binding</keyword>
<comment type="similarity">
    <text evidence="1 6">Belongs to the NusB family.</text>
</comment>
<dbReference type="HAMAP" id="MF_00073">
    <property type="entry name" value="NusB"/>
    <property type="match status" value="1"/>
</dbReference>
<comment type="caution">
    <text evidence="8">The sequence shown here is derived from an EMBL/GenBank/DDBJ whole genome shotgun (WGS) entry which is preliminary data.</text>
</comment>
<dbReference type="Pfam" id="PF01029">
    <property type="entry name" value="NusB"/>
    <property type="match status" value="1"/>
</dbReference>
<evidence type="ECO:0000256" key="5">
    <source>
        <dbReference type="ARBA" id="ARBA00023163"/>
    </source>
</evidence>
<comment type="function">
    <text evidence="6">Involved in transcription antitermination. Required for transcription of ribosomal RNA (rRNA) genes. Binds specifically to the boxA antiterminator sequence of the ribosomal RNA (rrn) operons.</text>
</comment>
<evidence type="ECO:0000259" key="7">
    <source>
        <dbReference type="Pfam" id="PF01029"/>
    </source>
</evidence>
<dbReference type="GO" id="GO:0031564">
    <property type="term" value="P:transcription antitermination"/>
    <property type="evidence" value="ECO:0007669"/>
    <property type="project" value="UniProtKB-KW"/>
</dbReference>
<dbReference type="PANTHER" id="PTHR11078:SF3">
    <property type="entry name" value="ANTITERMINATION NUSB DOMAIN-CONTAINING PROTEIN"/>
    <property type="match status" value="1"/>
</dbReference>
<evidence type="ECO:0000256" key="1">
    <source>
        <dbReference type="ARBA" id="ARBA00005952"/>
    </source>
</evidence>
<keyword evidence="2 6" id="KW-0889">Transcription antitermination</keyword>
<dbReference type="GO" id="GO:0005829">
    <property type="term" value="C:cytosol"/>
    <property type="evidence" value="ECO:0007669"/>
    <property type="project" value="TreeGrafter"/>
</dbReference>
<reference evidence="8" key="2">
    <citation type="journal article" date="2021" name="PeerJ">
        <title>Extensive microbial diversity within the chicken gut microbiome revealed by metagenomics and culture.</title>
        <authorList>
            <person name="Gilroy R."/>
            <person name="Ravi A."/>
            <person name="Getino M."/>
            <person name="Pursley I."/>
            <person name="Horton D.L."/>
            <person name="Alikhan N.F."/>
            <person name="Baker D."/>
            <person name="Gharbi K."/>
            <person name="Hall N."/>
            <person name="Watson M."/>
            <person name="Adriaenssens E.M."/>
            <person name="Foster-Nyarko E."/>
            <person name="Jarju S."/>
            <person name="Secka A."/>
            <person name="Antonio M."/>
            <person name="Oren A."/>
            <person name="Chaudhuri R.R."/>
            <person name="La Ragione R."/>
            <person name="Hildebrand F."/>
            <person name="Pallen M.J."/>
        </authorList>
    </citation>
    <scope>NUCLEOTIDE SEQUENCE</scope>
    <source>
        <strain evidence="8">ChiSjej4B22-9803</strain>
    </source>
</reference>
<reference evidence="8" key="1">
    <citation type="submission" date="2020-10" db="EMBL/GenBank/DDBJ databases">
        <authorList>
            <person name="Gilroy R."/>
        </authorList>
    </citation>
    <scope>NUCLEOTIDE SEQUENCE</scope>
    <source>
        <strain evidence="8">ChiSjej4B22-9803</strain>
    </source>
</reference>
<dbReference type="AlphaFoldDB" id="A0A9D1LTI2"/>
<evidence type="ECO:0000313" key="8">
    <source>
        <dbReference type="EMBL" id="HIU47821.1"/>
    </source>
</evidence>
<keyword evidence="4 6" id="KW-0805">Transcription regulation</keyword>
<accession>A0A9D1LTI2</accession>
<feature type="domain" description="NusB/RsmB/TIM44" evidence="7">
    <location>
        <begin position="9"/>
        <end position="133"/>
    </location>
</feature>
<dbReference type="PANTHER" id="PTHR11078">
    <property type="entry name" value="N UTILIZATION SUBSTANCE PROTEIN B-RELATED"/>
    <property type="match status" value="1"/>
</dbReference>
<dbReference type="Gene3D" id="1.10.940.10">
    <property type="entry name" value="NusB-like"/>
    <property type="match status" value="1"/>
</dbReference>
<dbReference type="GO" id="GO:0006353">
    <property type="term" value="P:DNA-templated transcription termination"/>
    <property type="evidence" value="ECO:0007669"/>
    <property type="project" value="UniProtKB-UniRule"/>
</dbReference>
<protein>
    <recommendedName>
        <fullName evidence="6">Transcription antitermination protein NusB</fullName>
    </recommendedName>
    <alternativeName>
        <fullName evidence="6">Antitermination factor NusB</fullName>
    </alternativeName>
</protein>
<dbReference type="SUPFAM" id="SSF48013">
    <property type="entry name" value="NusB-like"/>
    <property type="match status" value="1"/>
</dbReference>
<evidence type="ECO:0000256" key="2">
    <source>
        <dbReference type="ARBA" id="ARBA00022814"/>
    </source>
</evidence>
<dbReference type="InterPro" id="IPR006027">
    <property type="entry name" value="NusB_RsmB_TIM44"/>
</dbReference>
<evidence type="ECO:0000256" key="6">
    <source>
        <dbReference type="HAMAP-Rule" id="MF_00073"/>
    </source>
</evidence>
<dbReference type="InterPro" id="IPR035926">
    <property type="entry name" value="NusB-like_sf"/>
</dbReference>
<sequence>MRRKQTRSEARIEAFKLVFQLECNGDDVEFLIQQMLLHRPKSIDNIAYIRKVVCGVQEKNEELEADIRAGITSARRLERISRVALAALKVAVFEIKYVEDVPPKVAINEAVEIDKQFDDPDNSAFVNGVLGGFCRNANISGE</sequence>
<dbReference type="InterPro" id="IPR011605">
    <property type="entry name" value="NusB_fam"/>
</dbReference>
<proteinExistence type="inferred from homology"/>
<dbReference type="GO" id="GO:0003723">
    <property type="term" value="F:RNA binding"/>
    <property type="evidence" value="ECO:0007669"/>
    <property type="project" value="UniProtKB-UniRule"/>
</dbReference>
<gene>
    <name evidence="6 8" type="primary">nusB</name>
    <name evidence="8" type="ORF">IAB04_00495</name>
</gene>
<dbReference type="Proteomes" id="UP000824111">
    <property type="component" value="Unassembled WGS sequence"/>
</dbReference>
<evidence type="ECO:0000256" key="3">
    <source>
        <dbReference type="ARBA" id="ARBA00022884"/>
    </source>
</evidence>
<dbReference type="NCBIfam" id="TIGR01951">
    <property type="entry name" value="nusB"/>
    <property type="match status" value="1"/>
</dbReference>